<gene>
    <name evidence="1" type="ORF">H0A61_02469</name>
</gene>
<dbReference type="PANTHER" id="PTHR40084:SF1">
    <property type="entry name" value="PHOSPHOTRANSFERASE"/>
    <property type="match status" value="1"/>
</dbReference>
<keyword evidence="2" id="KW-1185">Reference proteome</keyword>
<dbReference type="AlphaFoldDB" id="A0A8A0RRS9"/>
<protein>
    <recommendedName>
        <fullName evidence="3">TIGR00375 family protein</fullName>
    </recommendedName>
</protein>
<dbReference type="Gene3D" id="3.20.20.140">
    <property type="entry name" value="Metal-dependent hydrolases"/>
    <property type="match status" value="1"/>
</dbReference>
<dbReference type="InterPro" id="IPR010994">
    <property type="entry name" value="RuvA_2-like"/>
</dbReference>
<dbReference type="InterPro" id="IPR016195">
    <property type="entry name" value="Pol/histidinol_Pase-like"/>
</dbReference>
<reference evidence="1" key="1">
    <citation type="submission" date="2020-07" db="EMBL/GenBank/DDBJ databases">
        <title>Koleobacter methoxysyntrophicus gen. nov., sp. nov., a novel anaerobic bacterium isolated from deep subsurface oil field and proposal of Koleobacterales ord. nov. in the phylum Firmicutes.</title>
        <authorList>
            <person name="Sakamoto S."/>
            <person name="Tamaki H."/>
        </authorList>
    </citation>
    <scope>NUCLEOTIDE SEQUENCE</scope>
    <source>
        <strain evidence="1">NRmbB1</strain>
    </source>
</reference>
<dbReference type="CDD" id="cd19067">
    <property type="entry name" value="PfuEndoQ-like"/>
    <property type="match status" value="1"/>
</dbReference>
<accession>A0A8A0RRS9</accession>
<dbReference type="SUPFAM" id="SSF89550">
    <property type="entry name" value="PHP domain-like"/>
    <property type="match status" value="1"/>
</dbReference>
<evidence type="ECO:0000313" key="1">
    <source>
        <dbReference type="EMBL" id="QSQ10077.1"/>
    </source>
</evidence>
<dbReference type="RefSeq" id="WP_206707399.1">
    <property type="nucleotide sequence ID" value="NZ_CP059066.1"/>
</dbReference>
<evidence type="ECO:0000313" key="2">
    <source>
        <dbReference type="Proteomes" id="UP000662904"/>
    </source>
</evidence>
<evidence type="ECO:0008006" key="3">
    <source>
        <dbReference type="Google" id="ProtNLM"/>
    </source>
</evidence>
<sequence>MKQYFSDLHIHIGRAKGLPVKITGAKNLTFKNIVEESITRKGLDIIGIIDSGSPLVLQEINEMLEKGELEELRDGGLLYKDKITVILGSEVETIEDGGGRAHSLCYFPYLEQMRIFSKEMTHYIKNINLSSQLCYMNARTLLSIVEKIGGILIPAHAFTPHKSFYGSVCNRLSEIFPEDMFKKIPAIELGLSADSDFASRIFELKEKAFLSNSDAHSLSKIAREYNIFRMKSPTFRELVLAMKRENGREIKANYGLDPRLGKYHRTRCMECSYVSKEEPPVLICPKCGGENVVLGVLDRITIIQDSPDGLPERKNSYFYQIPLEFIPNIGPKTIRILLDNFGSEMNILHKVSERELEKVLGRSLAEKIVYAREGKLDIIPGGGGIYGKISI</sequence>
<dbReference type="EMBL" id="CP059066">
    <property type="protein sequence ID" value="QSQ10077.1"/>
    <property type="molecule type" value="Genomic_DNA"/>
</dbReference>
<dbReference type="SUPFAM" id="SSF47781">
    <property type="entry name" value="RuvA domain 2-like"/>
    <property type="match status" value="1"/>
</dbReference>
<proteinExistence type="predicted"/>
<dbReference type="PANTHER" id="PTHR40084">
    <property type="entry name" value="PHOSPHOHYDROLASE, PHP FAMILY"/>
    <property type="match status" value="1"/>
</dbReference>
<dbReference type="Proteomes" id="UP000662904">
    <property type="component" value="Chromosome"/>
</dbReference>
<dbReference type="KEGG" id="kme:H0A61_02469"/>
<dbReference type="Gene3D" id="1.10.150.20">
    <property type="entry name" value="5' to 3' exonuclease, C-terminal subdomain"/>
    <property type="match status" value="1"/>
</dbReference>
<organism evidence="1 2">
    <name type="scientific">Koleobacter methoxysyntrophicus</name>
    <dbReference type="NCBI Taxonomy" id="2751313"/>
    <lineage>
        <taxon>Bacteria</taxon>
        <taxon>Bacillati</taxon>
        <taxon>Bacillota</taxon>
        <taxon>Clostridia</taxon>
        <taxon>Koleobacterales</taxon>
        <taxon>Koleobacteraceae</taxon>
        <taxon>Koleobacter</taxon>
    </lineage>
</organism>
<name>A0A8A0RRS9_9FIRM</name>